<dbReference type="SUPFAM" id="SSF53807">
    <property type="entry name" value="Helical backbone' metal receptor"/>
    <property type="match status" value="1"/>
</dbReference>
<dbReference type="PANTHER" id="PTHR42860:SF1">
    <property type="entry name" value="VITAMIN B12-BINDING PROTEIN"/>
    <property type="match status" value="1"/>
</dbReference>
<dbReference type="RefSeq" id="WP_345140515.1">
    <property type="nucleotide sequence ID" value="NZ_BAABAT010000054.1"/>
</dbReference>
<dbReference type="InterPro" id="IPR002491">
    <property type="entry name" value="ABC_transptr_periplasmic_BD"/>
</dbReference>
<reference evidence="3" key="1">
    <citation type="journal article" date="2019" name="Int. J. Syst. Evol. Microbiol.">
        <title>The Global Catalogue of Microorganisms (GCM) 10K type strain sequencing project: providing services to taxonomists for standard genome sequencing and annotation.</title>
        <authorList>
            <consortium name="The Broad Institute Genomics Platform"/>
            <consortium name="The Broad Institute Genome Sequencing Center for Infectious Disease"/>
            <person name="Wu L."/>
            <person name="Ma J."/>
        </authorList>
    </citation>
    <scope>NUCLEOTIDE SEQUENCE [LARGE SCALE GENOMIC DNA]</scope>
    <source>
        <strain evidence="3">JCM 17441</strain>
    </source>
</reference>
<dbReference type="Pfam" id="PF01497">
    <property type="entry name" value="Peripla_BP_2"/>
    <property type="match status" value="1"/>
</dbReference>
<keyword evidence="3" id="KW-1185">Reference proteome</keyword>
<gene>
    <name evidence="2" type="ORF">GCM10022255_100720</name>
</gene>
<dbReference type="InterPro" id="IPR051030">
    <property type="entry name" value="Vitamin_B12-ABC_binding"/>
</dbReference>
<feature type="domain" description="Fe/B12 periplasmic-binding" evidence="1">
    <location>
        <begin position="2"/>
        <end position="281"/>
    </location>
</feature>
<dbReference type="PROSITE" id="PS50983">
    <property type="entry name" value="FE_B12_PBP"/>
    <property type="match status" value="1"/>
</dbReference>
<accession>A0ABP8DRW7</accession>
<dbReference type="PANTHER" id="PTHR42860">
    <property type="entry name" value="VITAMIN B12-BINDING PROTEIN"/>
    <property type="match status" value="1"/>
</dbReference>
<proteinExistence type="predicted"/>
<name>A0ABP8DRW7_9ACTN</name>
<organism evidence="2 3">
    <name type="scientific">Dactylosporangium darangshiense</name>
    <dbReference type="NCBI Taxonomy" id="579108"/>
    <lineage>
        <taxon>Bacteria</taxon>
        <taxon>Bacillati</taxon>
        <taxon>Actinomycetota</taxon>
        <taxon>Actinomycetes</taxon>
        <taxon>Micromonosporales</taxon>
        <taxon>Micromonosporaceae</taxon>
        <taxon>Dactylosporangium</taxon>
    </lineage>
</organism>
<dbReference type="Proteomes" id="UP001500620">
    <property type="component" value="Unassembled WGS sequence"/>
</dbReference>
<evidence type="ECO:0000259" key="1">
    <source>
        <dbReference type="PROSITE" id="PS50983"/>
    </source>
</evidence>
<sequence>MRLVSLLPSATEIVYALGLGEHLVGVTFECDEPPSARAEKTVVVGGRDTKGMTPAEIDAYVRSQFAAGADLYTLHAGALAALAPDLILTQDLCRVCALPSGHVEDALEHLGCRADVLSLDPHTLDEVLATIVTVGERAGVGEQAAGLVGRLRARLDAVAARVAGRPRPRVLVVEWVDPPFTAGHWVPDLVAAAGGEAVAAHPGARSVEAAWPDLVAAGPDVVVVSPCGYHLDGAAEQAAPVARMFPGAQVWAIDADGLVVRPGPRLVDGVEALAAVLHPGAAAEPPEGAVRRVAAGAAVS</sequence>
<evidence type="ECO:0000313" key="2">
    <source>
        <dbReference type="EMBL" id="GAA4262715.1"/>
    </source>
</evidence>
<evidence type="ECO:0000313" key="3">
    <source>
        <dbReference type="Proteomes" id="UP001500620"/>
    </source>
</evidence>
<dbReference type="EMBL" id="BAABAT010000054">
    <property type="protein sequence ID" value="GAA4262715.1"/>
    <property type="molecule type" value="Genomic_DNA"/>
</dbReference>
<dbReference type="Gene3D" id="3.40.50.1980">
    <property type="entry name" value="Nitrogenase molybdenum iron protein domain"/>
    <property type="match status" value="2"/>
</dbReference>
<protein>
    <submittedName>
        <fullName evidence="2">Cobalamin-binding protein</fullName>
    </submittedName>
</protein>
<comment type="caution">
    <text evidence="2">The sequence shown here is derived from an EMBL/GenBank/DDBJ whole genome shotgun (WGS) entry which is preliminary data.</text>
</comment>